<evidence type="ECO:0000313" key="7">
    <source>
        <dbReference type="Proteomes" id="UP000001070"/>
    </source>
</evidence>
<dbReference type="InParanoid" id="B4K3I2"/>
<dbReference type="Gene3D" id="1.20.1250.20">
    <property type="entry name" value="MFS general substrate transporter like domains"/>
    <property type="match status" value="1"/>
</dbReference>
<dbReference type="Proteomes" id="UP000001070">
    <property type="component" value="Unassembled WGS sequence"/>
</dbReference>
<name>B4K3I2_DROGR</name>
<dbReference type="SUPFAM" id="SSF103473">
    <property type="entry name" value="MFS general substrate transporter"/>
    <property type="match status" value="1"/>
</dbReference>
<dbReference type="InterPro" id="IPR036259">
    <property type="entry name" value="MFS_trans_sf"/>
</dbReference>
<evidence type="ECO:0000256" key="2">
    <source>
        <dbReference type="ARBA" id="ARBA00022692"/>
    </source>
</evidence>
<reference evidence="6 7" key="1">
    <citation type="journal article" date="2007" name="Nature">
        <title>Evolution of genes and genomes on the Drosophila phylogeny.</title>
        <authorList>
            <consortium name="Drosophila 12 Genomes Consortium"/>
            <person name="Clark A.G."/>
            <person name="Eisen M.B."/>
            <person name="Smith D.R."/>
            <person name="Bergman C.M."/>
            <person name="Oliver B."/>
            <person name="Markow T.A."/>
            <person name="Kaufman T.C."/>
            <person name="Kellis M."/>
            <person name="Gelbart W."/>
            <person name="Iyer V.N."/>
            <person name="Pollard D.A."/>
            <person name="Sackton T.B."/>
            <person name="Larracuente A.M."/>
            <person name="Singh N.D."/>
            <person name="Abad J.P."/>
            <person name="Abt D.N."/>
            <person name="Adryan B."/>
            <person name="Aguade M."/>
            <person name="Akashi H."/>
            <person name="Anderson W.W."/>
            <person name="Aquadro C.F."/>
            <person name="Ardell D.H."/>
            <person name="Arguello R."/>
            <person name="Artieri C.G."/>
            <person name="Barbash D.A."/>
            <person name="Barker D."/>
            <person name="Barsanti P."/>
            <person name="Batterham P."/>
            <person name="Batzoglou S."/>
            <person name="Begun D."/>
            <person name="Bhutkar A."/>
            <person name="Blanco E."/>
            <person name="Bosak S.A."/>
            <person name="Bradley R.K."/>
            <person name="Brand A.D."/>
            <person name="Brent M.R."/>
            <person name="Brooks A.N."/>
            <person name="Brown R.H."/>
            <person name="Butlin R.K."/>
            <person name="Caggese C."/>
            <person name="Calvi B.R."/>
            <person name="Bernardo de Carvalho A."/>
            <person name="Caspi A."/>
            <person name="Castrezana S."/>
            <person name="Celniker S.E."/>
            <person name="Chang J.L."/>
            <person name="Chapple C."/>
            <person name="Chatterji S."/>
            <person name="Chinwalla A."/>
            <person name="Civetta A."/>
            <person name="Clifton S.W."/>
            <person name="Comeron J.M."/>
            <person name="Costello J.C."/>
            <person name="Coyne J.A."/>
            <person name="Daub J."/>
            <person name="David R.G."/>
            <person name="Delcher A.L."/>
            <person name="Delehaunty K."/>
            <person name="Do C.B."/>
            <person name="Ebling H."/>
            <person name="Edwards K."/>
            <person name="Eickbush T."/>
            <person name="Evans J.D."/>
            <person name="Filipski A."/>
            <person name="Findeiss S."/>
            <person name="Freyhult E."/>
            <person name="Fulton L."/>
            <person name="Fulton R."/>
            <person name="Garcia A.C."/>
            <person name="Gardiner A."/>
            <person name="Garfield D.A."/>
            <person name="Garvin B.E."/>
            <person name="Gibson G."/>
            <person name="Gilbert D."/>
            <person name="Gnerre S."/>
            <person name="Godfrey J."/>
            <person name="Good R."/>
            <person name="Gotea V."/>
            <person name="Gravely B."/>
            <person name="Greenberg A.J."/>
            <person name="Griffiths-Jones S."/>
            <person name="Gross S."/>
            <person name="Guigo R."/>
            <person name="Gustafson E.A."/>
            <person name="Haerty W."/>
            <person name="Hahn M.W."/>
            <person name="Halligan D.L."/>
            <person name="Halpern A.L."/>
            <person name="Halter G.M."/>
            <person name="Han M.V."/>
            <person name="Heger A."/>
            <person name="Hillier L."/>
            <person name="Hinrichs A.S."/>
            <person name="Holmes I."/>
            <person name="Hoskins R.A."/>
            <person name="Hubisz M.J."/>
            <person name="Hultmark D."/>
            <person name="Huntley M.A."/>
            <person name="Jaffe D.B."/>
            <person name="Jagadeeshan S."/>
            <person name="Jeck W.R."/>
            <person name="Johnson J."/>
            <person name="Jones C.D."/>
            <person name="Jordan W.C."/>
            <person name="Karpen G.H."/>
            <person name="Kataoka E."/>
            <person name="Keightley P.D."/>
            <person name="Kheradpour P."/>
            <person name="Kirkness E.F."/>
            <person name="Koerich L.B."/>
            <person name="Kristiansen K."/>
            <person name="Kudrna D."/>
            <person name="Kulathinal R.J."/>
            <person name="Kumar S."/>
            <person name="Kwok R."/>
            <person name="Lander E."/>
            <person name="Langley C.H."/>
            <person name="Lapoint R."/>
            <person name="Lazzaro B.P."/>
            <person name="Lee S.J."/>
            <person name="Levesque L."/>
            <person name="Li R."/>
            <person name="Lin C.F."/>
            <person name="Lin M.F."/>
            <person name="Lindblad-Toh K."/>
            <person name="Llopart A."/>
            <person name="Long M."/>
            <person name="Low L."/>
            <person name="Lozovsky E."/>
            <person name="Lu J."/>
            <person name="Luo M."/>
            <person name="Machado C.A."/>
            <person name="Makalowski W."/>
            <person name="Marzo M."/>
            <person name="Matsuda M."/>
            <person name="Matzkin L."/>
            <person name="McAllister B."/>
            <person name="McBride C.S."/>
            <person name="McKernan B."/>
            <person name="McKernan K."/>
            <person name="Mendez-Lago M."/>
            <person name="Minx P."/>
            <person name="Mollenhauer M.U."/>
            <person name="Montooth K."/>
            <person name="Mount S.M."/>
            <person name="Mu X."/>
            <person name="Myers E."/>
            <person name="Negre B."/>
            <person name="Newfeld S."/>
            <person name="Nielsen R."/>
            <person name="Noor M.A."/>
            <person name="O'Grady P."/>
            <person name="Pachter L."/>
            <person name="Papaceit M."/>
            <person name="Parisi M.J."/>
            <person name="Parisi M."/>
            <person name="Parts L."/>
            <person name="Pedersen J.S."/>
            <person name="Pesole G."/>
            <person name="Phillippy A.M."/>
            <person name="Ponting C.P."/>
            <person name="Pop M."/>
            <person name="Porcelli D."/>
            <person name="Powell J.R."/>
            <person name="Prohaska S."/>
            <person name="Pruitt K."/>
            <person name="Puig M."/>
            <person name="Quesneville H."/>
            <person name="Ram K.R."/>
            <person name="Rand D."/>
            <person name="Rasmussen M.D."/>
            <person name="Reed L.K."/>
            <person name="Reenan R."/>
            <person name="Reily A."/>
            <person name="Remington K.A."/>
            <person name="Rieger T.T."/>
            <person name="Ritchie M.G."/>
            <person name="Robin C."/>
            <person name="Rogers Y.H."/>
            <person name="Rohde C."/>
            <person name="Rozas J."/>
            <person name="Rubenfield M.J."/>
            <person name="Ruiz A."/>
            <person name="Russo S."/>
            <person name="Salzberg S.L."/>
            <person name="Sanchez-Gracia A."/>
            <person name="Saranga D.J."/>
            <person name="Sato H."/>
            <person name="Schaeffer S.W."/>
            <person name="Schatz M.C."/>
            <person name="Schlenke T."/>
            <person name="Schwartz R."/>
            <person name="Segarra C."/>
            <person name="Singh R.S."/>
            <person name="Sirot L."/>
            <person name="Sirota M."/>
            <person name="Sisneros N.B."/>
            <person name="Smith C.D."/>
            <person name="Smith T.F."/>
            <person name="Spieth J."/>
            <person name="Stage D.E."/>
            <person name="Stark A."/>
            <person name="Stephan W."/>
            <person name="Strausberg R.L."/>
            <person name="Strempel S."/>
            <person name="Sturgill D."/>
            <person name="Sutton G."/>
            <person name="Sutton G.G."/>
            <person name="Tao W."/>
            <person name="Teichmann S."/>
            <person name="Tobari Y.N."/>
            <person name="Tomimura Y."/>
            <person name="Tsolas J.M."/>
            <person name="Valente V.L."/>
            <person name="Venter E."/>
            <person name="Venter J.C."/>
            <person name="Vicario S."/>
            <person name="Vieira F.G."/>
            <person name="Vilella A.J."/>
            <person name="Villasante A."/>
            <person name="Walenz B."/>
            <person name="Wang J."/>
            <person name="Wasserman M."/>
            <person name="Watts T."/>
            <person name="Wilson D."/>
            <person name="Wilson R.K."/>
            <person name="Wing R.A."/>
            <person name="Wolfner M.F."/>
            <person name="Wong A."/>
            <person name="Wong G.K."/>
            <person name="Wu C.I."/>
            <person name="Wu G."/>
            <person name="Yamamoto D."/>
            <person name="Yang H.P."/>
            <person name="Yang S.P."/>
            <person name="Yorke J.A."/>
            <person name="Yoshida K."/>
            <person name="Zdobnov E."/>
            <person name="Zhang P."/>
            <person name="Zhang Y."/>
            <person name="Zimin A.V."/>
            <person name="Baldwin J."/>
            <person name="Abdouelleil A."/>
            <person name="Abdulkadir J."/>
            <person name="Abebe A."/>
            <person name="Abera B."/>
            <person name="Abreu J."/>
            <person name="Acer S.C."/>
            <person name="Aftuck L."/>
            <person name="Alexander A."/>
            <person name="An P."/>
            <person name="Anderson E."/>
            <person name="Anderson S."/>
            <person name="Arachi H."/>
            <person name="Azer M."/>
            <person name="Bachantsang P."/>
            <person name="Barry A."/>
            <person name="Bayul T."/>
            <person name="Berlin A."/>
            <person name="Bessette D."/>
            <person name="Bloom T."/>
            <person name="Blye J."/>
            <person name="Boguslavskiy L."/>
            <person name="Bonnet C."/>
            <person name="Boukhgalter B."/>
            <person name="Bourzgui I."/>
            <person name="Brown A."/>
            <person name="Cahill P."/>
            <person name="Channer S."/>
            <person name="Cheshatsang Y."/>
            <person name="Chuda L."/>
            <person name="Citroen M."/>
            <person name="Collymore A."/>
            <person name="Cooke P."/>
            <person name="Costello M."/>
            <person name="D'Aco K."/>
            <person name="Daza R."/>
            <person name="De Haan G."/>
            <person name="DeGray S."/>
            <person name="DeMaso C."/>
            <person name="Dhargay N."/>
            <person name="Dooley K."/>
            <person name="Dooley E."/>
            <person name="Doricent M."/>
            <person name="Dorje P."/>
            <person name="Dorjee K."/>
            <person name="Dupes A."/>
            <person name="Elong R."/>
            <person name="Falk J."/>
            <person name="Farina A."/>
            <person name="Faro S."/>
            <person name="Ferguson D."/>
            <person name="Fisher S."/>
            <person name="Foley C.D."/>
            <person name="Franke A."/>
            <person name="Friedrich D."/>
            <person name="Gadbois L."/>
            <person name="Gearin G."/>
            <person name="Gearin C.R."/>
            <person name="Giannoukos G."/>
            <person name="Goode T."/>
            <person name="Graham J."/>
            <person name="Grandbois E."/>
            <person name="Grewal S."/>
            <person name="Gyaltsen K."/>
            <person name="Hafez N."/>
            <person name="Hagos B."/>
            <person name="Hall J."/>
            <person name="Henson C."/>
            <person name="Hollinger A."/>
            <person name="Honan T."/>
            <person name="Huard M.D."/>
            <person name="Hughes L."/>
            <person name="Hurhula B."/>
            <person name="Husby M.E."/>
            <person name="Kamat A."/>
            <person name="Kanga B."/>
            <person name="Kashin S."/>
            <person name="Khazanovich D."/>
            <person name="Kisner P."/>
            <person name="Lance K."/>
            <person name="Lara M."/>
            <person name="Lee W."/>
            <person name="Lennon N."/>
            <person name="Letendre F."/>
            <person name="LeVine R."/>
            <person name="Lipovsky A."/>
            <person name="Liu X."/>
            <person name="Liu J."/>
            <person name="Liu S."/>
            <person name="Lokyitsang T."/>
            <person name="Lokyitsang Y."/>
            <person name="Lubonja R."/>
            <person name="Lui A."/>
            <person name="MacDonald P."/>
            <person name="Magnisalis V."/>
            <person name="Maru K."/>
            <person name="Matthews C."/>
            <person name="McCusker W."/>
            <person name="McDonough S."/>
            <person name="Mehta T."/>
            <person name="Meldrim J."/>
            <person name="Meneus L."/>
            <person name="Mihai O."/>
            <person name="Mihalev A."/>
            <person name="Mihova T."/>
            <person name="Mittelman R."/>
            <person name="Mlenga V."/>
            <person name="Montmayeur A."/>
            <person name="Mulrain L."/>
            <person name="Navidi A."/>
            <person name="Naylor J."/>
            <person name="Negash T."/>
            <person name="Nguyen T."/>
            <person name="Nguyen N."/>
            <person name="Nicol R."/>
            <person name="Norbu C."/>
            <person name="Norbu N."/>
            <person name="Novod N."/>
            <person name="O'Neill B."/>
            <person name="Osman S."/>
            <person name="Markiewicz E."/>
            <person name="Oyono O.L."/>
            <person name="Patti C."/>
            <person name="Phunkhang P."/>
            <person name="Pierre F."/>
            <person name="Priest M."/>
            <person name="Raghuraman S."/>
            <person name="Rege F."/>
            <person name="Reyes R."/>
            <person name="Rise C."/>
            <person name="Rogov P."/>
            <person name="Ross K."/>
            <person name="Ryan E."/>
            <person name="Settipalli S."/>
            <person name="Shea T."/>
            <person name="Sherpa N."/>
            <person name="Shi L."/>
            <person name="Shih D."/>
            <person name="Sparrow T."/>
            <person name="Spaulding J."/>
            <person name="Stalker J."/>
            <person name="Stange-Thomann N."/>
            <person name="Stavropoulos S."/>
            <person name="Stone C."/>
            <person name="Strader C."/>
            <person name="Tesfaye S."/>
            <person name="Thomson T."/>
            <person name="Thoulutsang Y."/>
            <person name="Thoulutsang D."/>
            <person name="Topham K."/>
            <person name="Topping I."/>
            <person name="Tsamla T."/>
            <person name="Vassiliev H."/>
            <person name="Vo A."/>
            <person name="Wangchuk T."/>
            <person name="Wangdi T."/>
            <person name="Weiand M."/>
            <person name="Wilkinson J."/>
            <person name="Wilson A."/>
            <person name="Yadav S."/>
            <person name="Young G."/>
            <person name="Yu Q."/>
            <person name="Zembek L."/>
            <person name="Zhong D."/>
            <person name="Zimmer A."/>
            <person name="Zwirko Z."/>
            <person name="Jaffe D.B."/>
            <person name="Alvarez P."/>
            <person name="Brockman W."/>
            <person name="Butler J."/>
            <person name="Chin C."/>
            <person name="Gnerre S."/>
            <person name="Grabherr M."/>
            <person name="Kleber M."/>
            <person name="Mauceli E."/>
            <person name="MacCallum I."/>
        </authorList>
    </citation>
    <scope>NUCLEOTIDE SEQUENCE [LARGE SCALE GENOMIC DNA]</scope>
    <source>
        <strain evidence="7">Tucson 15287-2541.00</strain>
    </source>
</reference>
<feature type="domain" description="Major facilitator superfamily (MFS) profile" evidence="5">
    <location>
        <begin position="1"/>
        <end position="103"/>
    </location>
</feature>
<dbReference type="InterPro" id="IPR050549">
    <property type="entry name" value="MFS_Trehalose_Transporter"/>
</dbReference>
<dbReference type="EMBL" id="CH922668">
    <property type="protein sequence ID" value="EDW04328.1"/>
    <property type="molecule type" value="Genomic_DNA"/>
</dbReference>
<evidence type="ECO:0000313" key="6">
    <source>
        <dbReference type="EMBL" id="EDW04328.1"/>
    </source>
</evidence>
<dbReference type="InterPro" id="IPR005829">
    <property type="entry name" value="Sugar_transporter_CS"/>
</dbReference>
<dbReference type="Pfam" id="PF00083">
    <property type="entry name" value="Sugar_tr"/>
    <property type="match status" value="1"/>
</dbReference>
<proteinExistence type="predicted"/>
<dbReference type="PROSITE" id="PS50850">
    <property type="entry name" value="MFS"/>
    <property type="match status" value="1"/>
</dbReference>
<dbReference type="OrthoDB" id="4142200at2759"/>
<evidence type="ECO:0000256" key="3">
    <source>
        <dbReference type="ARBA" id="ARBA00022989"/>
    </source>
</evidence>
<protein>
    <submittedName>
        <fullName evidence="6">GH12949</fullName>
    </submittedName>
</protein>
<keyword evidence="4" id="KW-0472">Membrane</keyword>
<dbReference type="PhylomeDB" id="B4K3I2"/>
<gene>
    <name evidence="6" type="primary">Dgri\GH12949</name>
    <name evidence="6" type="ORF">Dgri_GH12949</name>
</gene>
<dbReference type="PANTHER" id="PTHR48021">
    <property type="match status" value="1"/>
</dbReference>
<evidence type="ECO:0000256" key="4">
    <source>
        <dbReference type="ARBA" id="ARBA00023136"/>
    </source>
</evidence>
<keyword evidence="7" id="KW-1185">Reference proteome</keyword>
<sequence>MPIGYSAVLLPQLSSNSTEVPITVSTGSWIASVHSLATPIGSLMSGPLADYLGRRKTLLVSAIPLFFGWSTMAMSNSVKAIIFARFLCGFATGILGGPGQVNK</sequence>
<dbReference type="InterPro" id="IPR005828">
    <property type="entry name" value="MFS_sugar_transport-like"/>
</dbReference>
<keyword evidence="3" id="KW-1133">Transmembrane helix</keyword>
<dbReference type="GO" id="GO:0016020">
    <property type="term" value="C:membrane"/>
    <property type="evidence" value="ECO:0007669"/>
    <property type="project" value="UniProtKB-SubCell"/>
</dbReference>
<dbReference type="PANTHER" id="PTHR48021:SF7">
    <property type="entry name" value="RH09188P"/>
    <property type="match status" value="1"/>
</dbReference>
<dbReference type="HOGENOM" id="CLU_2266472_0_0_1"/>
<comment type="subcellular location">
    <subcellularLocation>
        <location evidence="1">Membrane</location>
        <topology evidence="1">Multi-pass membrane protein</topology>
    </subcellularLocation>
</comment>
<evidence type="ECO:0000256" key="1">
    <source>
        <dbReference type="ARBA" id="ARBA00004141"/>
    </source>
</evidence>
<organism evidence="7">
    <name type="scientific">Drosophila grimshawi</name>
    <name type="common">Hawaiian fruit fly</name>
    <name type="synonym">Idiomyia grimshawi</name>
    <dbReference type="NCBI Taxonomy" id="7222"/>
    <lineage>
        <taxon>Eukaryota</taxon>
        <taxon>Metazoa</taxon>
        <taxon>Ecdysozoa</taxon>
        <taxon>Arthropoda</taxon>
        <taxon>Hexapoda</taxon>
        <taxon>Insecta</taxon>
        <taxon>Pterygota</taxon>
        <taxon>Neoptera</taxon>
        <taxon>Endopterygota</taxon>
        <taxon>Diptera</taxon>
        <taxon>Brachycera</taxon>
        <taxon>Muscomorpha</taxon>
        <taxon>Ephydroidea</taxon>
        <taxon>Drosophilidae</taxon>
        <taxon>Drosophila</taxon>
        <taxon>Hawaiian Drosophila</taxon>
    </lineage>
</organism>
<evidence type="ECO:0000259" key="5">
    <source>
        <dbReference type="PROSITE" id="PS50850"/>
    </source>
</evidence>
<dbReference type="InterPro" id="IPR020846">
    <property type="entry name" value="MFS_dom"/>
</dbReference>
<keyword evidence="2" id="KW-0812">Transmembrane</keyword>
<dbReference type="PROSITE" id="PS00216">
    <property type="entry name" value="SUGAR_TRANSPORT_1"/>
    <property type="match status" value="1"/>
</dbReference>
<accession>B4K3I2</accession>
<dbReference type="eggNOG" id="KOG0254">
    <property type="taxonomic scope" value="Eukaryota"/>
</dbReference>
<dbReference type="GO" id="GO:0022857">
    <property type="term" value="F:transmembrane transporter activity"/>
    <property type="evidence" value="ECO:0007669"/>
    <property type="project" value="InterPro"/>
</dbReference>
<dbReference type="AlphaFoldDB" id="B4K3I2"/>